<evidence type="ECO:0000313" key="1">
    <source>
        <dbReference type="EMBL" id="SHI86337.1"/>
    </source>
</evidence>
<dbReference type="RefSeq" id="WP_073310670.1">
    <property type="nucleotide sequence ID" value="NZ_FQZI01000003.1"/>
</dbReference>
<dbReference type="SUPFAM" id="SSF82784">
    <property type="entry name" value="OsmC-like"/>
    <property type="match status" value="1"/>
</dbReference>
<dbReference type="Gene3D" id="3.30.300.20">
    <property type="match status" value="1"/>
</dbReference>
<dbReference type="OrthoDB" id="9791538at2"/>
<gene>
    <name evidence="1" type="ORF">SAMN05444363_1836</name>
</gene>
<dbReference type="PANTHER" id="PTHR39624:SF2">
    <property type="entry name" value="OSMC-LIKE PROTEIN"/>
    <property type="match status" value="1"/>
</dbReference>
<dbReference type="Pfam" id="PF02566">
    <property type="entry name" value="OsmC"/>
    <property type="match status" value="1"/>
</dbReference>
<dbReference type="Proteomes" id="UP000184488">
    <property type="component" value="Unassembled WGS sequence"/>
</dbReference>
<sequence>MEKITAHLGTQNYKTEVKTATNSIIVDEPFDLGGEDLGFNPHELLAASLGTCTVITLKMYANHKGWDLKDVNIEVTFDWIKEKNKSIFNRNIELIGNLDDTQKERLLKIANSCPVHKALINPTEITTSLL</sequence>
<name>A0A1M6ELG6_9FLAO</name>
<dbReference type="STRING" id="415425.SAMN05444363_1836"/>
<dbReference type="InterPro" id="IPR036102">
    <property type="entry name" value="OsmC/Ohrsf"/>
</dbReference>
<reference evidence="2" key="1">
    <citation type="submission" date="2016-11" db="EMBL/GenBank/DDBJ databases">
        <authorList>
            <person name="Varghese N."/>
            <person name="Submissions S."/>
        </authorList>
    </citation>
    <scope>NUCLEOTIDE SEQUENCE [LARGE SCALE GENOMIC DNA]</scope>
    <source>
        <strain evidence="2">DSM 18829</strain>
    </source>
</reference>
<dbReference type="InterPro" id="IPR003718">
    <property type="entry name" value="OsmC/Ohr_fam"/>
</dbReference>
<evidence type="ECO:0000313" key="2">
    <source>
        <dbReference type="Proteomes" id="UP000184488"/>
    </source>
</evidence>
<dbReference type="EMBL" id="FQZI01000003">
    <property type="protein sequence ID" value="SHI86337.1"/>
    <property type="molecule type" value="Genomic_DNA"/>
</dbReference>
<dbReference type="InterPro" id="IPR015946">
    <property type="entry name" value="KH_dom-like_a/b"/>
</dbReference>
<organism evidence="1 2">
    <name type="scientific">Flavobacterium terrae</name>
    <dbReference type="NCBI Taxonomy" id="415425"/>
    <lineage>
        <taxon>Bacteria</taxon>
        <taxon>Pseudomonadati</taxon>
        <taxon>Bacteroidota</taxon>
        <taxon>Flavobacteriia</taxon>
        <taxon>Flavobacteriales</taxon>
        <taxon>Flavobacteriaceae</taxon>
        <taxon>Flavobacterium</taxon>
    </lineage>
</organism>
<dbReference type="AlphaFoldDB" id="A0A1M6ELG6"/>
<dbReference type="PANTHER" id="PTHR39624">
    <property type="entry name" value="PROTEIN INVOLVED IN RIMO-MEDIATED BETA-METHYLTHIOLATION OF RIBOSOMAL PROTEIN S12 YCAO"/>
    <property type="match status" value="1"/>
</dbReference>
<keyword evidence="2" id="KW-1185">Reference proteome</keyword>
<accession>A0A1M6ELG6</accession>
<proteinExistence type="predicted"/>
<protein>
    <submittedName>
        <fullName evidence="1">Putative redox protein</fullName>
    </submittedName>
</protein>